<feature type="compositionally biased region" description="Acidic residues" evidence="7">
    <location>
        <begin position="718"/>
        <end position="727"/>
    </location>
</feature>
<dbReference type="PANTHER" id="PTHR47234:SF2">
    <property type="entry name" value="TONB-DEPENDENT RECEPTOR"/>
    <property type="match status" value="1"/>
</dbReference>
<evidence type="ECO:0000256" key="5">
    <source>
        <dbReference type="ARBA" id="ARBA00023136"/>
    </source>
</evidence>
<dbReference type="EMBL" id="UINC01004011">
    <property type="protein sequence ID" value="SVA11075.1"/>
    <property type="molecule type" value="Genomic_DNA"/>
</dbReference>
<evidence type="ECO:0000256" key="3">
    <source>
        <dbReference type="ARBA" id="ARBA00022692"/>
    </source>
</evidence>
<evidence type="ECO:0000256" key="2">
    <source>
        <dbReference type="ARBA" id="ARBA00022448"/>
    </source>
</evidence>
<dbReference type="InterPro" id="IPR012910">
    <property type="entry name" value="Plug_dom"/>
</dbReference>
<gene>
    <name evidence="10" type="ORF">METZ01_LOCUS63929</name>
</gene>
<keyword evidence="2" id="KW-0813">Transport</keyword>
<feature type="domain" description="TonB-dependent receptor plug" evidence="9">
    <location>
        <begin position="47"/>
        <end position="163"/>
    </location>
</feature>
<keyword evidence="4" id="KW-0798">TonB box</keyword>
<evidence type="ECO:0000313" key="10">
    <source>
        <dbReference type="EMBL" id="SVA11075.1"/>
    </source>
</evidence>
<dbReference type="GO" id="GO:0009279">
    <property type="term" value="C:cell outer membrane"/>
    <property type="evidence" value="ECO:0007669"/>
    <property type="project" value="UniProtKB-SubCell"/>
</dbReference>
<keyword evidence="3" id="KW-0812">Transmembrane</keyword>
<dbReference type="SUPFAM" id="SSF56935">
    <property type="entry name" value="Porins"/>
    <property type="match status" value="1"/>
</dbReference>
<evidence type="ECO:0008006" key="11">
    <source>
        <dbReference type="Google" id="ProtNLM"/>
    </source>
</evidence>
<evidence type="ECO:0000256" key="4">
    <source>
        <dbReference type="ARBA" id="ARBA00023077"/>
    </source>
</evidence>
<proteinExistence type="predicted"/>
<comment type="subcellular location">
    <subcellularLocation>
        <location evidence="1">Cell outer membrane</location>
        <topology evidence="1">Multi-pass membrane protein</topology>
    </subcellularLocation>
</comment>
<evidence type="ECO:0000256" key="7">
    <source>
        <dbReference type="SAM" id="MobiDB-lite"/>
    </source>
</evidence>
<dbReference type="PROSITE" id="PS52016">
    <property type="entry name" value="TONB_DEPENDENT_REC_3"/>
    <property type="match status" value="1"/>
</dbReference>
<dbReference type="Pfam" id="PF00593">
    <property type="entry name" value="TonB_dep_Rec_b-barrel"/>
    <property type="match status" value="1"/>
</dbReference>
<feature type="region of interest" description="Disordered" evidence="7">
    <location>
        <begin position="702"/>
        <end position="730"/>
    </location>
</feature>
<dbReference type="AlphaFoldDB" id="A0A381T4G6"/>
<dbReference type="Pfam" id="PF07715">
    <property type="entry name" value="Plug"/>
    <property type="match status" value="1"/>
</dbReference>
<evidence type="ECO:0000256" key="1">
    <source>
        <dbReference type="ARBA" id="ARBA00004571"/>
    </source>
</evidence>
<dbReference type="InterPro" id="IPR039426">
    <property type="entry name" value="TonB-dep_rcpt-like"/>
</dbReference>
<dbReference type="Gene3D" id="2.40.170.20">
    <property type="entry name" value="TonB-dependent receptor, beta-barrel domain"/>
    <property type="match status" value="1"/>
</dbReference>
<evidence type="ECO:0000259" key="9">
    <source>
        <dbReference type="Pfam" id="PF07715"/>
    </source>
</evidence>
<keyword evidence="5" id="KW-0472">Membrane</keyword>
<accession>A0A381T4G6</accession>
<reference evidence="10" key="1">
    <citation type="submission" date="2018-05" db="EMBL/GenBank/DDBJ databases">
        <authorList>
            <person name="Lanie J.A."/>
            <person name="Ng W.-L."/>
            <person name="Kazmierczak K.M."/>
            <person name="Andrzejewski T.M."/>
            <person name="Davidsen T.M."/>
            <person name="Wayne K.J."/>
            <person name="Tettelin H."/>
            <person name="Glass J.I."/>
            <person name="Rusch D."/>
            <person name="Podicherti R."/>
            <person name="Tsui H.-C.T."/>
            <person name="Winkler M.E."/>
        </authorList>
    </citation>
    <scope>NUCLEOTIDE SEQUENCE</scope>
</reference>
<protein>
    <recommendedName>
        <fullName evidence="11">TonB-dependent receptor plug domain-containing protein</fullName>
    </recommendedName>
</protein>
<name>A0A381T4G6_9ZZZZ</name>
<dbReference type="InterPro" id="IPR000531">
    <property type="entry name" value="Beta-barrel_TonB"/>
</dbReference>
<evidence type="ECO:0000259" key="8">
    <source>
        <dbReference type="Pfam" id="PF00593"/>
    </source>
</evidence>
<dbReference type="InterPro" id="IPR037066">
    <property type="entry name" value="Plug_dom_sf"/>
</dbReference>
<feature type="domain" description="TonB-dependent receptor-like beta-barrel" evidence="8">
    <location>
        <begin position="393"/>
        <end position="865"/>
    </location>
</feature>
<dbReference type="InterPro" id="IPR036942">
    <property type="entry name" value="Beta-barrel_TonB_sf"/>
</dbReference>
<sequence length="902" mass="97423">MRTAVKTVALMSLGLPLATMPAVAQDDEGELTPVVITGSNIPTVELEGPSPIVRIDREEINRSGAETVGELLRRLPQNNSGSFDEKFQNSFAPGTSGVSLRGMGMAYTLVLVDGRRLGNHSMAQNITTAFSDLNGVPMAVVERIEVLLDGASAIYGSDAVAGVINIITRDNFDGLEISVGYSNTADSDMGTQTYSITGGTVSENGNAWINVDYMQRNSLQHDDRDYAASANQGPAGGYDFRSSSGNPGSIKILPGSENGFESGFYQVPAGSTGTPTAEEIIGAPGVNRFDYNPWMTLTPEYERYGASGRINYDVTDYATAFVHTTYRNIKVHQEMAPTPAFGDLNTDTWGILPASNAFNPFGEDTTFRHRLIEVGPRLFDIESDIFRVLPGVKFDIGDSWQAETAFLYNKVETVDFGQNFVSSDAFSDALASSDPATAYNIFGAGLGINSPAVLDGLRVNTLRRAESELRMFDVKAAGDIFELPGGTVALAVGAETAKEDTSDIGDSLSMSNKIVASGGTSNAGSRSRDAGYAEFMIPIIGEDNRVSGIHSLGLQAAWRVEQYSDFGSADNPKVGLKYQPHERVLLRGTYQTAFRAPGLQQLYMGQTIAHPFLLDPARGDGGMQYKTISGGNPDLTPEESDSYSIGAVIDIPMPENMDLAISLNWSNVELENQITSLGAQYMLNNEELFGNNIIRNEQTDADRVADNPGPDGQFGTEENPELGDDDIPNGGIPGSLKHINNAYLNLANVNVEVLDISIDYGIDTSVGYFGVDLRAAHMESYEYQARPTDSFEELVGSYTVPELRGNLSVWWNYDKYSAGATINHVDSFDQLYGVVPEVDSHTTLDLQATYDLTDNSRITVGALNVTDEDPPWSDGEPEGYSYGTAGHSPWGTVLYARATVRF</sequence>
<evidence type="ECO:0000256" key="6">
    <source>
        <dbReference type="ARBA" id="ARBA00023237"/>
    </source>
</evidence>
<dbReference type="PANTHER" id="PTHR47234">
    <property type="match status" value="1"/>
</dbReference>
<dbReference type="Gene3D" id="2.170.130.10">
    <property type="entry name" value="TonB-dependent receptor, plug domain"/>
    <property type="match status" value="1"/>
</dbReference>
<organism evidence="10">
    <name type="scientific">marine metagenome</name>
    <dbReference type="NCBI Taxonomy" id="408172"/>
    <lineage>
        <taxon>unclassified sequences</taxon>
        <taxon>metagenomes</taxon>
        <taxon>ecological metagenomes</taxon>
    </lineage>
</organism>
<keyword evidence="6" id="KW-0998">Cell outer membrane</keyword>